<name>A0A3S4WS77_SERFO</name>
<sequence length="107" mass="12372">MEYFEFIETPVFSRQRETLLDDDSFRELQTHLLKYHADGDTISKTGGCKKIRWNRPGMGKQGGVRVIYYVITRSGKLYLLIVYPKNAKDDLTEAEKAILKALTDKLN</sequence>
<dbReference type="Pfam" id="PF06296">
    <property type="entry name" value="RelE"/>
    <property type="match status" value="1"/>
</dbReference>
<protein>
    <submittedName>
        <fullName evidence="1">Uncharacterized protein conserved in bacteria</fullName>
    </submittedName>
</protein>
<accession>A0A3S4WS77</accession>
<evidence type="ECO:0000313" key="2">
    <source>
        <dbReference type="Proteomes" id="UP000270487"/>
    </source>
</evidence>
<dbReference type="Proteomes" id="UP000270487">
    <property type="component" value="Chromosome"/>
</dbReference>
<gene>
    <name evidence="1" type="ORF">NCTC13193_00721</name>
</gene>
<dbReference type="AlphaFoldDB" id="A0A3S4WS77"/>
<reference evidence="1 2" key="1">
    <citation type="submission" date="2018-12" db="EMBL/GenBank/DDBJ databases">
        <authorList>
            <consortium name="Pathogen Informatics"/>
        </authorList>
    </citation>
    <scope>NUCLEOTIDE SEQUENCE [LARGE SCALE GENOMIC DNA]</scope>
    <source>
        <strain evidence="1 2">NCTC13193</strain>
    </source>
</reference>
<dbReference type="PIRSF" id="PIRSF039032">
    <property type="entry name" value="HigB-2"/>
    <property type="match status" value="1"/>
</dbReference>
<dbReference type="EMBL" id="LR134492">
    <property type="protein sequence ID" value="VEI63295.1"/>
    <property type="molecule type" value="Genomic_DNA"/>
</dbReference>
<dbReference type="InterPro" id="IPR009387">
    <property type="entry name" value="HigB-2"/>
</dbReference>
<evidence type="ECO:0000313" key="1">
    <source>
        <dbReference type="EMBL" id="VEI63295.1"/>
    </source>
</evidence>
<proteinExistence type="predicted"/>
<organism evidence="1 2">
    <name type="scientific">Serratia fonticola</name>
    <dbReference type="NCBI Taxonomy" id="47917"/>
    <lineage>
        <taxon>Bacteria</taxon>
        <taxon>Pseudomonadati</taxon>
        <taxon>Pseudomonadota</taxon>
        <taxon>Gammaproteobacteria</taxon>
        <taxon>Enterobacterales</taxon>
        <taxon>Yersiniaceae</taxon>
        <taxon>Serratia</taxon>
    </lineage>
</organism>
<dbReference type="RefSeq" id="WP_141131080.1">
    <property type="nucleotide sequence ID" value="NZ_CAMKSK010000002.1"/>
</dbReference>